<name>A0A6H1ZWX4_9ZZZZ</name>
<evidence type="ECO:0000313" key="1">
    <source>
        <dbReference type="EMBL" id="QJA51921.1"/>
    </source>
</evidence>
<proteinExistence type="predicted"/>
<dbReference type="AlphaFoldDB" id="A0A6H1ZWX4"/>
<gene>
    <name evidence="1" type="ORF">TM448A02367_0011</name>
</gene>
<sequence>MATTLGQAITTTLQRCKLNTSTTAYKDQARKYLFMMATDLWPLTRWWFQNLTTTFNTTETFTISAASGTFTVGETVSGGTSLKTATVDHHDTTNSKLYVYDATGTFTASETITGATSLVTATYASTAYTRVYTPVSSQVLGWRSFYDVDNERELSIVGPERYDELDPTQADTGTVYAVMVGGLDSDTGYPKIELWYTPSTTGIEIRVRYDQALSTAWTSSNDATALQVLGVPLHFENAMIFGAAGLYLEENRQYDAAKVESGNLQRALEAARDANRRMQGDRRFPPKQSARYDGLVIRVGSDIVTA</sequence>
<protein>
    <submittedName>
        <fullName evidence="1">Uncharacterized protein</fullName>
    </submittedName>
</protein>
<reference evidence="1" key="1">
    <citation type="submission" date="2020-03" db="EMBL/GenBank/DDBJ databases">
        <title>The deep terrestrial virosphere.</title>
        <authorList>
            <person name="Holmfeldt K."/>
            <person name="Nilsson E."/>
            <person name="Simone D."/>
            <person name="Lopez-Fernandez M."/>
            <person name="Wu X."/>
            <person name="de Brujin I."/>
            <person name="Lundin D."/>
            <person name="Andersson A."/>
            <person name="Bertilsson S."/>
            <person name="Dopson M."/>
        </authorList>
    </citation>
    <scope>NUCLEOTIDE SEQUENCE</scope>
    <source>
        <strain evidence="1">TM448A02367</strain>
    </source>
</reference>
<organism evidence="1">
    <name type="scientific">viral metagenome</name>
    <dbReference type="NCBI Taxonomy" id="1070528"/>
    <lineage>
        <taxon>unclassified sequences</taxon>
        <taxon>metagenomes</taxon>
        <taxon>organismal metagenomes</taxon>
    </lineage>
</organism>
<accession>A0A6H1ZWX4</accession>
<dbReference type="EMBL" id="MT144298">
    <property type="protein sequence ID" value="QJA51921.1"/>
    <property type="molecule type" value="Genomic_DNA"/>
</dbReference>